<evidence type="ECO:0000256" key="7">
    <source>
        <dbReference type="ARBA" id="ARBA00023157"/>
    </source>
</evidence>
<dbReference type="GO" id="GO:0050660">
    <property type="term" value="F:flavin adenine dinucleotide binding"/>
    <property type="evidence" value="ECO:0007669"/>
    <property type="project" value="TreeGrafter"/>
</dbReference>
<reference evidence="11 12" key="1">
    <citation type="journal article" date="2018" name="Gigascience">
        <title>Genomes of trombidid mites reveal novel predicted allergens and laterally-transferred genes associated with secondary metabolism.</title>
        <authorList>
            <person name="Dong X."/>
            <person name="Chaisiri K."/>
            <person name="Xia D."/>
            <person name="Armstrong S.D."/>
            <person name="Fang Y."/>
            <person name="Donnelly M.J."/>
            <person name="Kadowaki T."/>
            <person name="McGarry J.W."/>
            <person name="Darby A.C."/>
            <person name="Makepeace B.L."/>
        </authorList>
    </citation>
    <scope>NUCLEOTIDE SEQUENCE [LARGE SCALE GENOMIC DNA]</scope>
    <source>
        <strain evidence="11">UoL-UT</strain>
    </source>
</reference>
<dbReference type="AlphaFoldDB" id="A0A443S3V6"/>
<feature type="domain" description="ERV/ALR sulfhydryl oxidase" evidence="10">
    <location>
        <begin position="43"/>
        <end position="143"/>
    </location>
</feature>
<dbReference type="Proteomes" id="UP000288716">
    <property type="component" value="Unassembled WGS sequence"/>
</dbReference>
<dbReference type="VEuPathDB" id="VectorBase:LDEU009815"/>
<accession>A0A443S3V6</accession>
<evidence type="ECO:0000256" key="5">
    <source>
        <dbReference type="ARBA" id="ARBA00023002"/>
    </source>
</evidence>
<dbReference type="EMBL" id="NCKV01009424">
    <property type="protein sequence ID" value="RWS22228.1"/>
    <property type="molecule type" value="Genomic_DNA"/>
</dbReference>
<keyword evidence="5 9" id="KW-0560">Oxidoreductase</keyword>
<dbReference type="PROSITE" id="PS51324">
    <property type="entry name" value="ERV_ALR"/>
    <property type="match status" value="1"/>
</dbReference>
<keyword evidence="12" id="KW-1185">Reference proteome</keyword>
<comment type="subcellular location">
    <subcellularLocation>
        <location evidence="2">Mitochondrion intermembrane space</location>
    </subcellularLocation>
</comment>
<organism evidence="11 12">
    <name type="scientific">Leptotrombidium deliense</name>
    <dbReference type="NCBI Taxonomy" id="299467"/>
    <lineage>
        <taxon>Eukaryota</taxon>
        <taxon>Metazoa</taxon>
        <taxon>Ecdysozoa</taxon>
        <taxon>Arthropoda</taxon>
        <taxon>Chelicerata</taxon>
        <taxon>Arachnida</taxon>
        <taxon>Acari</taxon>
        <taxon>Acariformes</taxon>
        <taxon>Trombidiformes</taxon>
        <taxon>Prostigmata</taxon>
        <taxon>Anystina</taxon>
        <taxon>Parasitengona</taxon>
        <taxon>Trombiculoidea</taxon>
        <taxon>Trombiculidae</taxon>
        <taxon>Leptotrombidium</taxon>
    </lineage>
</organism>
<name>A0A443S3V6_9ACAR</name>
<keyword evidence="3 9" id="KW-0285">Flavoprotein</keyword>
<dbReference type="PANTHER" id="PTHR12645">
    <property type="entry name" value="ALR/ERV"/>
    <property type="match status" value="1"/>
</dbReference>
<dbReference type="InterPro" id="IPR017905">
    <property type="entry name" value="ERV/ALR_sulphydryl_oxidase"/>
</dbReference>
<gene>
    <name evidence="11" type="ORF">B4U80_11110</name>
</gene>
<evidence type="ECO:0000256" key="8">
    <source>
        <dbReference type="ARBA" id="ARBA00048864"/>
    </source>
</evidence>
<evidence type="ECO:0000256" key="9">
    <source>
        <dbReference type="RuleBase" id="RU371123"/>
    </source>
</evidence>
<protein>
    <recommendedName>
        <fullName evidence="9">Sulfhydryl oxidase</fullName>
        <ecNumber evidence="9">1.8.3.2</ecNumber>
    </recommendedName>
</protein>
<comment type="caution">
    <text evidence="11">The sequence shown here is derived from an EMBL/GenBank/DDBJ whole genome shotgun (WGS) entry which is preliminary data.</text>
</comment>
<dbReference type="STRING" id="299467.A0A443S3V6"/>
<dbReference type="SUPFAM" id="SSF69000">
    <property type="entry name" value="FAD-dependent thiol oxidase"/>
    <property type="match status" value="1"/>
</dbReference>
<evidence type="ECO:0000313" key="12">
    <source>
        <dbReference type="Proteomes" id="UP000288716"/>
    </source>
</evidence>
<evidence type="ECO:0000256" key="4">
    <source>
        <dbReference type="ARBA" id="ARBA00022827"/>
    </source>
</evidence>
<comment type="catalytic activity">
    <reaction evidence="8 9">
        <text>2 R'C(R)SH + O2 = R'C(R)S-S(R)CR' + H2O2</text>
        <dbReference type="Rhea" id="RHEA:17357"/>
        <dbReference type="ChEBI" id="CHEBI:15379"/>
        <dbReference type="ChEBI" id="CHEBI:16240"/>
        <dbReference type="ChEBI" id="CHEBI:16520"/>
        <dbReference type="ChEBI" id="CHEBI:17412"/>
        <dbReference type="EC" id="1.8.3.2"/>
    </reaction>
</comment>
<evidence type="ECO:0000313" key="11">
    <source>
        <dbReference type="EMBL" id="RWS22228.1"/>
    </source>
</evidence>
<dbReference type="Pfam" id="PF04777">
    <property type="entry name" value="Evr1_Alr"/>
    <property type="match status" value="1"/>
</dbReference>
<keyword evidence="6" id="KW-0496">Mitochondrion</keyword>
<evidence type="ECO:0000256" key="2">
    <source>
        <dbReference type="ARBA" id="ARBA00004569"/>
    </source>
</evidence>
<proteinExistence type="predicted"/>
<evidence type="ECO:0000256" key="1">
    <source>
        <dbReference type="ARBA" id="ARBA00001974"/>
    </source>
</evidence>
<dbReference type="GO" id="GO:0005758">
    <property type="term" value="C:mitochondrial intermembrane space"/>
    <property type="evidence" value="ECO:0007669"/>
    <property type="project" value="UniProtKB-SubCell"/>
</dbReference>
<dbReference type="Gene3D" id="1.20.120.310">
    <property type="entry name" value="ERV/ALR sulfhydryl oxidase domain"/>
    <property type="match status" value="1"/>
</dbReference>
<comment type="cofactor">
    <cofactor evidence="1 9">
        <name>FAD</name>
        <dbReference type="ChEBI" id="CHEBI:57692"/>
    </cofactor>
</comment>
<dbReference type="GO" id="GO:0016971">
    <property type="term" value="F:flavin-dependent sulfhydryl oxidase activity"/>
    <property type="evidence" value="ECO:0007669"/>
    <property type="project" value="InterPro"/>
</dbReference>
<sequence>MRDYFSEESRDTNHTAGKPCRACTDFKSWAKLTKSSISYSKECPLDKDELGRNTWSFLHTMAAYFPQKPTEQQQNDMKSFITLFSKFYPCEHCAKDMREDIRKDPPVTSSRSTLSLWFCNLHNKVNAKLGKPLFDCSKIDERWFNGCE</sequence>
<dbReference type="InterPro" id="IPR039799">
    <property type="entry name" value="ALR/ERV"/>
</dbReference>
<dbReference type="EC" id="1.8.3.2" evidence="9"/>
<keyword evidence="4 9" id="KW-0274">FAD</keyword>
<dbReference type="InterPro" id="IPR036774">
    <property type="entry name" value="ERV/ALR_sulphydryl_oxid_sf"/>
</dbReference>
<dbReference type="FunFam" id="1.20.120.310:FF:000003">
    <property type="entry name" value="Sulfhydryl oxidase"/>
    <property type="match status" value="1"/>
</dbReference>
<evidence type="ECO:0000256" key="3">
    <source>
        <dbReference type="ARBA" id="ARBA00022630"/>
    </source>
</evidence>
<evidence type="ECO:0000259" key="10">
    <source>
        <dbReference type="PROSITE" id="PS51324"/>
    </source>
</evidence>
<dbReference type="OrthoDB" id="17199at2759"/>
<dbReference type="PANTHER" id="PTHR12645:SF0">
    <property type="entry name" value="FAD-LINKED SULFHYDRYL OXIDASE ALR"/>
    <property type="match status" value="1"/>
</dbReference>
<keyword evidence="7" id="KW-1015">Disulfide bond</keyword>
<evidence type="ECO:0000256" key="6">
    <source>
        <dbReference type="ARBA" id="ARBA00023128"/>
    </source>
</evidence>